<evidence type="ECO:0000256" key="4">
    <source>
        <dbReference type="RuleBase" id="RU361153"/>
    </source>
</evidence>
<dbReference type="InterPro" id="IPR017853">
    <property type="entry name" value="GH"/>
</dbReference>
<dbReference type="PROSITE" id="PS00659">
    <property type="entry name" value="GLYCOSYL_HYDROL_F5"/>
    <property type="match status" value="1"/>
</dbReference>
<keyword evidence="2 4" id="KW-0378">Hydrolase</keyword>
<evidence type="ECO:0000256" key="1">
    <source>
        <dbReference type="ARBA" id="ARBA00005641"/>
    </source>
</evidence>
<dbReference type="SUPFAM" id="SSF51445">
    <property type="entry name" value="(Trans)glycosidases"/>
    <property type="match status" value="1"/>
</dbReference>
<organism evidence="6 7">
    <name type="scientific">Hypsizygus marmoreus</name>
    <name type="common">White beech mushroom</name>
    <name type="synonym">Agaricus marmoreus</name>
    <dbReference type="NCBI Taxonomy" id="39966"/>
    <lineage>
        <taxon>Eukaryota</taxon>
        <taxon>Fungi</taxon>
        <taxon>Dikarya</taxon>
        <taxon>Basidiomycota</taxon>
        <taxon>Agaricomycotina</taxon>
        <taxon>Agaricomycetes</taxon>
        <taxon>Agaricomycetidae</taxon>
        <taxon>Agaricales</taxon>
        <taxon>Tricholomatineae</taxon>
        <taxon>Lyophyllaceae</taxon>
        <taxon>Hypsizygus</taxon>
    </lineage>
</organism>
<dbReference type="InterPro" id="IPR018087">
    <property type="entry name" value="Glyco_hydro_5_CS"/>
</dbReference>
<dbReference type="PANTHER" id="PTHR31297:SF43">
    <property type="entry name" value="GLUCAN 1,3-BETA-GLUCOSIDASE 3"/>
    <property type="match status" value="1"/>
</dbReference>
<dbReference type="EMBL" id="LUEZ02000137">
    <property type="protein sequence ID" value="RDB15978.1"/>
    <property type="molecule type" value="Genomic_DNA"/>
</dbReference>
<dbReference type="GO" id="GO:0009986">
    <property type="term" value="C:cell surface"/>
    <property type="evidence" value="ECO:0007669"/>
    <property type="project" value="TreeGrafter"/>
</dbReference>
<dbReference type="Pfam" id="PF00150">
    <property type="entry name" value="Cellulase"/>
    <property type="match status" value="1"/>
</dbReference>
<dbReference type="OrthoDB" id="1887033at2759"/>
<comment type="caution">
    <text evidence="6">The sequence shown here is derived from an EMBL/GenBank/DDBJ whole genome shotgun (WGS) entry which is preliminary data.</text>
</comment>
<reference evidence="6" key="1">
    <citation type="submission" date="2018-04" db="EMBL/GenBank/DDBJ databases">
        <title>Whole genome sequencing of Hypsizygus marmoreus.</title>
        <authorList>
            <person name="Choi I.-G."/>
            <person name="Min B."/>
            <person name="Kim J.-G."/>
            <person name="Kim S."/>
            <person name="Oh Y.-L."/>
            <person name="Kong W.-S."/>
            <person name="Park H."/>
            <person name="Jeong J."/>
            <person name="Song E.-S."/>
        </authorList>
    </citation>
    <scope>NUCLEOTIDE SEQUENCE [LARGE SCALE GENOMIC DNA]</scope>
    <source>
        <strain evidence="6">51987-8</strain>
    </source>
</reference>
<dbReference type="STRING" id="39966.A0A369J1X5"/>
<evidence type="ECO:0000313" key="7">
    <source>
        <dbReference type="Proteomes" id="UP000076154"/>
    </source>
</evidence>
<dbReference type="GO" id="GO:0005576">
    <property type="term" value="C:extracellular region"/>
    <property type="evidence" value="ECO:0007669"/>
    <property type="project" value="TreeGrafter"/>
</dbReference>
<proteinExistence type="inferred from homology"/>
<dbReference type="GO" id="GO:0009251">
    <property type="term" value="P:glucan catabolic process"/>
    <property type="evidence" value="ECO:0007669"/>
    <property type="project" value="TreeGrafter"/>
</dbReference>
<evidence type="ECO:0000259" key="5">
    <source>
        <dbReference type="Pfam" id="PF00150"/>
    </source>
</evidence>
<dbReference type="InterPro" id="IPR001547">
    <property type="entry name" value="Glyco_hydro_5"/>
</dbReference>
<keyword evidence="3 4" id="KW-0326">Glycosidase</keyword>
<keyword evidence="7" id="KW-1185">Reference proteome</keyword>
<dbReference type="AlphaFoldDB" id="A0A369J1X5"/>
<name>A0A369J1X5_HYPMA</name>
<evidence type="ECO:0000313" key="6">
    <source>
        <dbReference type="EMBL" id="RDB15978.1"/>
    </source>
</evidence>
<evidence type="ECO:0000256" key="2">
    <source>
        <dbReference type="ARBA" id="ARBA00022801"/>
    </source>
</evidence>
<dbReference type="Proteomes" id="UP000076154">
    <property type="component" value="Unassembled WGS sequence"/>
</dbReference>
<comment type="similarity">
    <text evidence="1 4">Belongs to the glycosyl hydrolase 5 (cellulase A) family.</text>
</comment>
<sequence length="552" mass="62569">MQIEDLIRPLSKLQCCSKCYVSLFHPSLSFPFKMRKFAEKLKQDLFVAHQPKPPTVSISSHSPPSMESTIYHYRKQRGVNLGSWFVLERWITDEPFHSAHAPAQSDLDVARGSNAKATLEKHWDSWIVEEDWAWIAQRGINTVRIPIGYYHLCGADPAVLQHTAFCDFESVFSGAWVRITRAIEMANKYGIGVLIDLHAAPGKQNNDSHAGTSEAATFFTDKRSRKHTIDVLCILLRHLQSHANSHSPPLHNLVGIELLNEPHPSSDSDLQHWYAAAIKELRSVDPSIPLYLGDCWRTDQYADFIDRMSSSAPLVLDHHLYRCFTASDNATKAPNHTRALCDPNAGTPKTFARVSEKLGRAGGGMIVGEWSGALNPRSLTGDPGEVGAYVRAQLELYEKWCAGWFFWTYKKRHRGDKGWSFRDAVEGSVFPDWVGLRLRRVVPKDEERRARVCNELKEKALGDHTRYWSQYPGKYEHWQFGEGFAKGWGEAYMFLESGSKSQGDGRVNELGFKGAWAKRTTNDHGKGYWEYEHGFNQGVDAATRDFQTSCCF</sequence>
<dbReference type="Gene3D" id="3.20.20.80">
    <property type="entry name" value="Glycosidases"/>
    <property type="match status" value="1"/>
</dbReference>
<dbReference type="InParanoid" id="A0A369J1X5"/>
<evidence type="ECO:0000256" key="3">
    <source>
        <dbReference type="ARBA" id="ARBA00023295"/>
    </source>
</evidence>
<protein>
    <submittedName>
        <fullName evidence="6">Glucan 1,3-beta-glucosidase 3</fullName>
    </submittedName>
</protein>
<dbReference type="GO" id="GO:0046557">
    <property type="term" value="F:glucan endo-1,6-beta-glucosidase activity"/>
    <property type="evidence" value="ECO:0007669"/>
    <property type="project" value="TreeGrafter"/>
</dbReference>
<dbReference type="InterPro" id="IPR050386">
    <property type="entry name" value="Glycosyl_hydrolase_5"/>
</dbReference>
<accession>A0A369J1X5</accession>
<gene>
    <name evidence="6" type="primary">exg3_2</name>
    <name evidence="6" type="ORF">Hypma_003512</name>
</gene>
<feature type="domain" description="Glycoside hydrolase family 5" evidence="5">
    <location>
        <begin position="130"/>
        <end position="410"/>
    </location>
</feature>
<dbReference type="PANTHER" id="PTHR31297">
    <property type="entry name" value="GLUCAN ENDO-1,6-BETA-GLUCOSIDASE B"/>
    <property type="match status" value="1"/>
</dbReference>